<dbReference type="SUPFAM" id="SSF49265">
    <property type="entry name" value="Fibronectin type III"/>
    <property type="match status" value="4"/>
</dbReference>
<feature type="domain" description="Fibronectin type-III" evidence="1">
    <location>
        <begin position="2081"/>
        <end position="2187"/>
    </location>
</feature>
<dbReference type="Proteomes" id="UP000177579">
    <property type="component" value="Unassembled WGS sequence"/>
</dbReference>
<dbReference type="InterPro" id="IPR013783">
    <property type="entry name" value="Ig-like_fold"/>
</dbReference>
<dbReference type="InterPro" id="IPR003961">
    <property type="entry name" value="FN3_dom"/>
</dbReference>
<dbReference type="Pfam" id="PF00041">
    <property type="entry name" value="fn3"/>
    <property type="match status" value="1"/>
</dbReference>
<reference evidence="2 3" key="1">
    <citation type="journal article" date="2016" name="Nat. Commun.">
        <title>Thousands of microbial genomes shed light on interconnected biogeochemical processes in an aquifer system.</title>
        <authorList>
            <person name="Anantharaman K."/>
            <person name="Brown C.T."/>
            <person name="Hug L.A."/>
            <person name="Sharon I."/>
            <person name="Castelle C.J."/>
            <person name="Probst A.J."/>
            <person name="Thomas B.C."/>
            <person name="Singh A."/>
            <person name="Wilkins M.J."/>
            <person name="Karaoz U."/>
            <person name="Brodie E.L."/>
            <person name="Williams K.H."/>
            <person name="Hubbard S.S."/>
            <person name="Banfield J.F."/>
        </authorList>
    </citation>
    <scope>NUCLEOTIDE SEQUENCE [LARGE SCALE GENOMIC DNA]</scope>
</reference>
<feature type="domain" description="Fibronectin type-III" evidence="1">
    <location>
        <begin position="3736"/>
        <end position="3837"/>
    </location>
</feature>
<evidence type="ECO:0000259" key="1">
    <source>
        <dbReference type="PROSITE" id="PS50853"/>
    </source>
</evidence>
<sequence length="4841" mass="522451">MGLNLNKMFNINKKILILSVGFLLFSFFGSLVNAQNINNTNVILSEAKNLVDNGRASTTLQFGGQAGFFANTQNDNSISYSSDSYMSPNVETQTQASLRSGRETVSKINKKDFNLNLESGRKDFSFAEKPQLEFRFKKNKGVFGNVGSFFRSWFTDEYKNIKIESFVVDIDGKKINNIESEVIYDKDGKFTVNVKNKGRQLKIGKYSLKVKISDQEITLGDVVDFNQDFTWGVLAFNSDQSLYLPGSSAYLQVAVLDDEGDTVCGADVRIEIDEPGWGKTILSTADDSIAKNNACGLNNVIDEPDYFAHFDLKKIGEYNITIIAETADGQRIISDKIEVKNSLSFIVKREGPTRIFPKADYGMVLRVKANEDYKGSLTEIVPKGFRIVNQELRIKNNDNEVLIHNSKFLIQEGDIENKLIWEDISLKSGEELIATYTFDAPDISPEFYLLGPLSVVADGKSVDIENRQWQIASDAVSTIGHYYKYDNNAYSGAPGGGVWDTISSYQISSTNFTAGKKYLISINFSLNNSSANANAMARVLHGSTEFAGSLHRWETSNTGAANTGHGYRFFTVWTAVSGEAIEVQVTNASAVTYYISAYQAFVINLSDDLVENTDWYYSTASNSGNLLTSWTTNGASVSIAGGGNDWMILGLGHYLSDSTSADLRMRLYNATDGVEYNAIRYETEDAVDERSFVLMSGANISGTKTWRVDASVDVASTHDWTDSAIFAINLDKFQSHYIGYSTENISLTTQNTWYQSTSTPFSVKATGDHLIWSQEVADTGDNAKVIESRIMVDGSVVPTGFPSVKRDLPHGALDENAHHNFYLGSLSAGSRSIVAEMRETVDISPAPVVDIHNLVIFSMELKTPPTSSFNSALERNNGSGVVDISMEVADADWEPTRVKVEWATSTDCSVFFAHDATLDATDANITADTGDPDIDNNHPYQVGTSTAYIITSSGSNTVNFDWFSKTDLPAANGETYCLRLTANDLRVDQASSTVATTTIDNTIPVISSIVTSNKMYKIGDTLRATTTVVSESGNLSIGPGSMINGGQVINIQKINNTTFTVDYVIAAGQTDRSLGDIPYSIALVDLYGNKSATSSGNFANGSIDANAPNITNMSVSNSMFKAGDLIIATITVTSDISVFSLDPSTINNVTVTNLQKIGDTTYTVDYLVIEGNTDRATGTIPYSIALKDGYGNINSAYTGSFTNGSIDAHSPIIQAVYLSNGDYKIGSNISVIIDADLSGYHESAITINGKSIINFIDNADSTYNVTYVVAEGDIDREIGETPISVVLRDNHGNVNSPAFTSPSGSITIDANKPKILTISLPNRVYKVGDVVRATTTVLADLDDYTLSVSTSSINWATSSTGNLQKIDNSTYTFDYTVQEGDQDQAAGNIPVVLTLEDEAGQYNSPASTSVQTNTASIDANSPIISGVSFVPSSGVLKVGDRATATISVVGGELGCTSGTIMKINNVDVINTFFEVGSGNYRVVYIIGEGETDHPDGDDLPVNFRIKDAAGNESNAYLISDPTNRPGVDANTPIITDVTFSISSGVLKVGDTATATITVADSESGLNAGNTMTINGVDVTGTFDDIGSGQYTVVYTVIEGHTDILDSNDLPVDFIIKDDAGNESVNYTTTDPSGRPGVDAHTPSIASVAFFPVSGVLKVGDTATATITVADNEEGLNAGDIMTINGVTVSGTFFDIGFGQYTVSYTVFEEDNDVLDSNDLPIIFTVKDDAGNESSIYNTADSDGRPGVDGNTPGIATITFNPSSGVLKVGDTATATITAINFETSLSTGTTMTINNIDISSTFSEIGLGQYTVSYTVTEGDIDRLDSADLPINISFRDSAGNESMASTTPDIAGRPGVDAHTPAVSIVSFFPSSGVLKIGDTATATLTSLEAEAGLNAGSIMTINGTDVSGTFNEIGGGQYTVTYTVIEGDTNRLDSDDLPVAFNIKDDAGNESSIFNTADILNRPGVDASRPIISNVTFNISSGLLGIGDIATATIFSDGTGYTAGTITINGVDVSGTLLAAAGNNYTVTYTVGESHANIDDSSDLPVNITLLDASGNDSNAYTASDIANRPGVDSDNPTDPGSLNFDHNHNNSITLIFGATTTETNFLEYKIYYKKGISGVTESDSAWTQVEDFHLGNILFNGYSTTTITGLATATDYVFNIYAYDSAGNKAQATEVSFRTNSQPNIPGGMNQYKNDGITTIVNGGWVDNGDLMFTASTTDIDTGNNVSFYLELASTSASLRTATTVPSDACGDGVAYNSCDSKIWTKAATSPAWYSSNWLYRKKIIIDAGQILSNEDNFPVLATTTDLGLKNSAREDGFDILFTASDGVTKLNYEREYFASSTGELVAWIKTNISSTTNTTLYMYYGNSGASTDNATTTGVWDLDYKGVWHLHNNPSGTVIDSTLNGNNMTPDATMNSTDLVAGRIGQAINFDGTGDELVNSSPSGYGTPGNYSMSAWFYYDLNPSGYDNFYSHTTATGDYDPQWTMNNTAIEVYDNGGDNPSFGTLIGGAGSWHKIDYIRTGSNVVVYVDGAVFGSGTHSNTLLVPTATYIGASSLNGELWRGRLDEVRYSETARSTGWVKTEYNNQNNVNDFLSFEAEEQEVTEINITAILEYAPGYKWQVMACDNEGACSSWAVFNQSTPNFRVDLALPTAPGKLTLNSKTITEVKFDFGATTTEFNFLEYRIYYKIGSTTNITESDNLWGTSSDSNLGDILFNGQSSTTITNLTASTTYSFSIWAYDLAGNKASSAPTVVTTNSGGHAPVGAINSVAQKTNGSGVVDFSIEVDDIDNEDILRAKVEFATGTSCVFVPSGDPTLDTTDANITADYGDPDIDNGAIYQVGTTSGWILTSPGSNTVNFDWLSKNDIPNANGDYCVRITVNDGDKDQEDLATTTITIDNINPANPGNLSVISQATDSVILQFSDQSSDTNFSHYEIHYKLGDSGVTTADTNHVDTNLESVNYGGKSTTTITGLQSGVTYVFKIWAFDDYGNSASSTAEVTATTNYTPDNPINLSQKKTDGSVIANGGLIDDNDVQFRATSTDVNFGETMTFYYEILPNDGTFTVASSVPGSFCYESTAYASCSNNIWAASTTVSGVPSGWYNSDWIYRKEIILKASEIVSNEIDFPVLINSVISDLVGKARSDGYDILFTSSDGITELNYERESWNSSTGALVAWVQTDISSTTDTTLYMYYGNGDASIDNATTTGVWDTDYKGVWHLNNDPTGIVTDSTVNGNNMVSGGSMLSTDLTTGQIGQGIRFDGSNDSLQDTSPNGYGTPGNYTMSTWFYYSVNPSGWDNFYSHTVGGTNYDPQWAMNNTDIRIYDSGGDQPNFGAYTTGSGDWHKIDYIRTGSNVAVYIDGIYFGSGTHSNALSVPTTIFIGNSTVAGGEPWNGVLDEVRYSEINRSTGWIKTEFNNQNSPSTFMTLESEEIYKYYYSSGLTVSNITDLGMGYKWQAMACDDDNACSSWQQFDADIPNFEVDTEAPQIPGDMTAVSQTANSITLDFGDQTVDNNFREYRIYYQISDGGATEVSEADMLFGSSTDSNLKYINYNGAATTTVFGLQNGTEYEFNIWAYDIFGRKASATTPVFASTNYAPQGNFIAVQQKRNGSGIVDITIEADDLNSDNLRAKIEFATGTTCVFSPSGDPTLDETDANATSTYGDAEIENDNEYQIGNAGGWIITDTATNTVYFDWFSKIDIPNANGTYCLRLTVNDGVDDQLVSATTTLIIDNTSPTAPGPLSFYSRTSNSLTLFFGATTTETNFVYYKIYYKAGVDTVNEGDTSHTDPNLNNILFNGKSTTTINGLSGNTQYSFKVYVYDAYGNKNNSIQKTFSTNAYPTGVFNSVAQKIDGSGIVDISIEVYDLNGDNASAKLEFATGTTCIFSPSGDPTLDETDSNITADHGDPGIDNDNEYQVGTSTAMITTSGGSNTVNFDWFSKIDVPIADGDYCLRLTVNDGISNQFISATTTITLDNINPIAPGSLTDEEVTGLTVKLNFNGVGSDTNFSEYKIFYKKGTSGVTESDTPFTKLDDVNLGAEDFNTKSSTTISSLSQNTDYVFNIWIYDDFGNKASAASEVSTTTLIVPSATWREEEDTVDPTISTHIGRNAPLRVRISIVNTGDWLAEDYRYRLEYGLKSGTCNAVSSWTPVPATSTGEHFEMVESIYFIDGEPTTARFINSEGYIFVPGYMLQKQTAITASTTLYKNQYTELEYTIQATASSTAGATYCFRVTDNGTVLDNYSQYPELSLAPLPTGTFVSAQQKKDASAIIDISIEVSDINGDLSRARIDYVVGTSCDFTIPLDPTLDETDANITAVYGDPDIHNGSLYQIGTGTNKIITQYGANTINFDWPTLNNLSDADDIYCLRLTANDWLDDQSVPATTTVIIDQVRPTDIGNLTLVDKTSNSITLGLGTSTIDTNFRDYRIYWKEGTSGVTESDNLWGTSSDASLRYADFNGATTTIVTGLTVNKQYVFRIWAYDDFGHKASSSEELQAMISYVSVSENWRWYYDYSTSTPLYPMADEDATPSDVVSGAVVKLRFAMREIEDITGLDLKMRLQYSTFSDFSSDVHFVGEIGSTSVLWTYGNGIDTDDDRIEDVLLSGVSLGATHNESGVSTSTFDHLAGSLAEWEFTIRNNNADIGTTYYFRAYDNTNGAVVSKNVSFTYPSIIPQSGNLSYTMTGFGIGSSTEGVVTNIVTTPSSVPFGVLTEGEDVIGAHRLNISTNAGHGYQLFVYEKQKLIANNGADIDPVTSPNENPASWPISPSPSAFGYHSGDDTLSGAFSSRFAPDDSYAKFETDMKEISYSEIPVINETVDLVYRVEIDRMQEAGDYATEIVYILVPTFY</sequence>
<organism evidence="2 3">
    <name type="scientific">Candidatus Falkowbacteria bacterium RIFOXYD2_FULL_34_120</name>
    <dbReference type="NCBI Taxonomy" id="1798007"/>
    <lineage>
        <taxon>Bacteria</taxon>
        <taxon>Candidatus Falkowiibacteriota</taxon>
    </lineage>
</organism>
<protein>
    <recommendedName>
        <fullName evidence="1">Fibronectin type-III domain-containing protein</fullName>
    </recommendedName>
</protein>
<dbReference type="Gene3D" id="2.60.120.200">
    <property type="match status" value="2"/>
</dbReference>
<dbReference type="PROSITE" id="PS50853">
    <property type="entry name" value="FN3"/>
    <property type="match status" value="4"/>
</dbReference>
<name>A0A1F5TQC3_9BACT</name>
<gene>
    <name evidence="2" type="ORF">A2531_04375</name>
</gene>
<evidence type="ECO:0000313" key="2">
    <source>
        <dbReference type="EMBL" id="OGF40974.1"/>
    </source>
</evidence>
<evidence type="ECO:0000313" key="3">
    <source>
        <dbReference type="Proteomes" id="UP000177579"/>
    </source>
</evidence>
<comment type="caution">
    <text evidence="2">The sequence shown here is derived from an EMBL/GenBank/DDBJ whole genome shotgun (WGS) entry which is preliminary data.</text>
</comment>
<dbReference type="CDD" id="cd00063">
    <property type="entry name" value="FN3"/>
    <property type="match status" value="5"/>
</dbReference>
<dbReference type="SUPFAM" id="SSF49899">
    <property type="entry name" value="Concanavalin A-like lectins/glucanases"/>
    <property type="match status" value="2"/>
</dbReference>
<dbReference type="Gene3D" id="2.60.40.10">
    <property type="entry name" value="Immunoglobulins"/>
    <property type="match status" value="7"/>
</dbReference>
<dbReference type="InterPro" id="IPR018765">
    <property type="entry name" value="DUF2341"/>
</dbReference>
<feature type="domain" description="Fibronectin type-III" evidence="1">
    <location>
        <begin position="2656"/>
        <end position="2761"/>
    </location>
</feature>
<proteinExistence type="predicted"/>
<dbReference type="InterPro" id="IPR036116">
    <property type="entry name" value="FN3_sf"/>
</dbReference>
<dbReference type="SMART" id="SM00060">
    <property type="entry name" value="FN3"/>
    <property type="match status" value="7"/>
</dbReference>
<dbReference type="Pfam" id="PF10102">
    <property type="entry name" value="DUF2341"/>
    <property type="match status" value="2"/>
</dbReference>
<accession>A0A1F5TQC3</accession>
<feature type="domain" description="Fibronectin type-III" evidence="1">
    <location>
        <begin position="2906"/>
        <end position="3011"/>
    </location>
</feature>
<dbReference type="EMBL" id="MFGO01000017">
    <property type="protein sequence ID" value="OGF40974.1"/>
    <property type="molecule type" value="Genomic_DNA"/>
</dbReference>
<dbReference type="InterPro" id="IPR013320">
    <property type="entry name" value="ConA-like_dom_sf"/>
</dbReference>